<feature type="domain" description="ABC3 transporter permease C-terminal" evidence="7">
    <location>
        <begin position="11"/>
        <end position="150"/>
    </location>
</feature>
<gene>
    <name evidence="8" type="ORF">GCM10022410_22080</name>
</gene>
<dbReference type="InterPro" id="IPR050250">
    <property type="entry name" value="Macrolide_Exporter_MacB"/>
</dbReference>
<evidence type="ECO:0000313" key="9">
    <source>
        <dbReference type="Proteomes" id="UP001501734"/>
    </source>
</evidence>
<feature type="transmembrane region" description="Helical" evidence="6">
    <location>
        <begin position="48"/>
        <end position="69"/>
    </location>
</feature>
<sequence length="155" mass="17303">MSTLSRYVLMAAIFATILIAGLVVLLFLRDRKHELGIYLSLGEKRSRVIGQILIEVMVVAFVGVTLSLFSGNFIAGQISHTLIKTDETADFEQVDYINKDLTSDLTVDDVIGLYEVKLNANYILVFYSVGLATIFISTLLPLIYIVRLNPKQILM</sequence>
<keyword evidence="5 6" id="KW-0472">Membrane</keyword>
<dbReference type="PANTHER" id="PTHR30572">
    <property type="entry name" value="MEMBRANE COMPONENT OF TRANSPORTER-RELATED"/>
    <property type="match status" value="1"/>
</dbReference>
<evidence type="ECO:0000256" key="5">
    <source>
        <dbReference type="ARBA" id="ARBA00023136"/>
    </source>
</evidence>
<feature type="transmembrane region" description="Helical" evidence="6">
    <location>
        <begin position="122"/>
        <end position="146"/>
    </location>
</feature>
<keyword evidence="9" id="KW-1185">Reference proteome</keyword>
<comment type="subcellular location">
    <subcellularLocation>
        <location evidence="1">Cell membrane</location>
        <topology evidence="1">Multi-pass membrane protein</topology>
    </subcellularLocation>
</comment>
<evidence type="ECO:0000256" key="4">
    <source>
        <dbReference type="ARBA" id="ARBA00022989"/>
    </source>
</evidence>
<reference evidence="9" key="1">
    <citation type="journal article" date="2019" name="Int. J. Syst. Evol. Microbiol.">
        <title>The Global Catalogue of Microorganisms (GCM) 10K type strain sequencing project: providing services to taxonomists for standard genome sequencing and annotation.</title>
        <authorList>
            <consortium name="The Broad Institute Genomics Platform"/>
            <consortium name="The Broad Institute Genome Sequencing Center for Infectious Disease"/>
            <person name="Wu L."/>
            <person name="Ma J."/>
        </authorList>
    </citation>
    <scope>NUCLEOTIDE SEQUENCE [LARGE SCALE GENOMIC DNA]</scope>
    <source>
        <strain evidence="9">JCM 17250</strain>
    </source>
</reference>
<keyword evidence="4 6" id="KW-1133">Transmembrane helix</keyword>
<protein>
    <recommendedName>
        <fullName evidence="7">ABC3 transporter permease C-terminal domain-containing protein</fullName>
    </recommendedName>
</protein>
<accession>A0ABP7VY38</accession>
<proteinExistence type="predicted"/>
<evidence type="ECO:0000256" key="3">
    <source>
        <dbReference type="ARBA" id="ARBA00022692"/>
    </source>
</evidence>
<organism evidence="8 9">
    <name type="scientific">Amphibacillus indicireducens</name>
    <dbReference type="NCBI Taxonomy" id="1076330"/>
    <lineage>
        <taxon>Bacteria</taxon>
        <taxon>Bacillati</taxon>
        <taxon>Bacillota</taxon>
        <taxon>Bacilli</taxon>
        <taxon>Bacillales</taxon>
        <taxon>Bacillaceae</taxon>
        <taxon>Amphibacillus</taxon>
    </lineage>
</organism>
<feature type="transmembrane region" description="Helical" evidence="6">
    <location>
        <begin position="6"/>
        <end position="28"/>
    </location>
</feature>
<dbReference type="PANTHER" id="PTHR30572:SF9">
    <property type="entry name" value="ABC TRANSPORTER PERMEASE PROTEIN"/>
    <property type="match status" value="1"/>
</dbReference>
<comment type="caution">
    <text evidence="8">The sequence shown here is derived from an EMBL/GenBank/DDBJ whole genome shotgun (WGS) entry which is preliminary data.</text>
</comment>
<evidence type="ECO:0000256" key="6">
    <source>
        <dbReference type="SAM" id="Phobius"/>
    </source>
</evidence>
<dbReference type="InterPro" id="IPR003838">
    <property type="entry name" value="ABC3_permease_C"/>
</dbReference>
<name>A0ABP7VY38_9BACI</name>
<dbReference type="Pfam" id="PF02687">
    <property type="entry name" value="FtsX"/>
    <property type="match status" value="1"/>
</dbReference>
<evidence type="ECO:0000313" key="8">
    <source>
        <dbReference type="EMBL" id="GAA4076861.1"/>
    </source>
</evidence>
<evidence type="ECO:0000256" key="1">
    <source>
        <dbReference type="ARBA" id="ARBA00004651"/>
    </source>
</evidence>
<dbReference type="EMBL" id="BAABDL010000120">
    <property type="protein sequence ID" value="GAA4076861.1"/>
    <property type="molecule type" value="Genomic_DNA"/>
</dbReference>
<dbReference type="Proteomes" id="UP001501734">
    <property type="component" value="Unassembled WGS sequence"/>
</dbReference>
<keyword evidence="2" id="KW-1003">Cell membrane</keyword>
<keyword evidence="3 6" id="KW-0812">Transmembrane</keyword>
<evidence type="ECO:0000256" key="2">
    <source>
        <dbReference type="ARBA" id="ARBA00022475"/>
    </source>
</evidence>
<dbReference type="RefSeq" id="WP_344913156.1">
    <property type="nucleotide sequence ID" value="NZ_BAABDL010000120.1"/>
</dbReference>
<evidence type="ECO:0000259" key="7">
    <source>
        <dbReference type="Pfam" id="PF02687"/>
    </source>
</evidence>